<keyword evidence="3" id="KW-1185">Reference proteome</keyword>
<evidence type="ECO:0000313" key="2">
    <source>
        <dbReference type="EMBL" id="ANF58606.1"/>
    </source>
</evidence>
<dbReference type="STRING" id="376489.A5892_14925"/>
<dbReference type="RefSeq" id="WP_064123467.1">
    <property type="nucleotide sequence ID" value="NZ_CP015243.1"/>
</dbReference>
<dbReference type="AlphaFoldDB" id="A0A172YHJ8"/>
<dbReference type="SUPFAM" id="SSF54001">
    <property type="entry name" value="Cysteine proteinases"/>
    <property type="match status" value="1"/>
</dbReference>
<gene>
    <name evidence="2" type="ORF">A5892_14925</name>
</gene>
<evidence type="ECO:0000259" key="1">
    <source>
        <dbReference type="SMART" id="SM00460"/>
    </source>
</evidence>
<reference evidence="2 3" key="1">
    <citation type="submission" date="2016-04" db="EMBL/GenBank/DDBJ databases">
        <title>Complete Genome Sequence of Halotalea alkalilenta IHB B 13600.</title>
        <authorList>
            <person name="Swarnkar M.K."/>
            <person name="Sharma A."/>
            <person name="Kaushal K."/>
            <person name="Soni R."/>
            <person name="Rana S."/>
            <person name="Singh A.K."/>
            <person name="Gulati A."/>
        </authorList>
    </citation>
    <scope>NUCLEOTIDE SEQUENCE [LARGE SCALE GENOMIC DNA]</scope>
    <source>
        <strain evidence="2 3">IHB B 13600</strain>
    </source>
</reference>
<dbReference type="InterPro" id="IPR013589">
    <property type="entry name" value="Bac_transglu_N"/>
</dbReference>
<dbReference type="Proteomes" id="UP000077875">
    <property type="component" value="Chromosome"/>
</dbReference>
<dbReference type="SMART" id="SM00460">
    <property type="entry name" value="TGc"/>
    <property type="match status" value="1"/>
</dbReference>
<name>A0A172YHJ8_9GAMM</name>
<dbReference type="KEGG" id="haa:A5892_14925"/>
<dbReference type="Gene3D" id="3.10.620.30">
    <property type="match status" value="1"/>
</dbReference>
<accession>A0A172YHJ8</accession>
<dbReference type="Pfam" id="PF01841">
    <property type="entry name" value="Transglut_core"/>
    <property type="match status" value="1"/>
</dbReference>
<proteinExistence type="predicted"/>
<dbReference type="InterPro" id="IPR038765">
    <property type="entry name" value="Papain-like_cys_pep_sf"/>
</dbReference>
<protein>
    <submittedName>
        <fullName evidence="2">Transglutaminase</fullName>
    </submittedName>
</protein>
<feature type="domain" description="Transglutaminase-like" evidence="1">
    <location>
        <begin position="174"/>
        <end position="244"/>
    </location>
</feature>
<dbReference type="PANTHER" id="PTHR33490:SF7">
    <property type="entry name" value="BLR2979 PROTEIN"/>
    <property type="match status" value="1"/>
</dbReference>
<dbReference type="Pfam" id="PF08379">
    <property type="entry name" value="Bact_transglu_N"/>
    <property type="match status" value="1"/>
</dbReference>
<evidence type="ECO:0000313" key="3">
    <source>
        <dbReference type="Proteomes" id="UP000077875"/>
    </source>
</evidence>
<dbReference type="PANTHER" id="PTHR33490">
    <property type="entry name" value="BLR5614 PROTEIN-RELATED"/>
    <property type="match status" value="1"/>
</dbReference>
<dbReference type="InterPro" id="IPR002931">
    <property type="entry name" value="Transglutaminase-like"/>
</dbReference>
<organism evidence="2 3">
    <name type="scientific">Halotalea alkalilenta</name>
    <dbReference type="NCBI Taxonomy" id="376489"/>
    <lineage>
        <taxon>Bacteria</taxon>
        <taxon>Pseudomonadati</taxon>
        <taxon>Pseudomonadota</taxon>
        <taxon>Gammaproteobacteria</taxon>
        <taxon>Oceanospirillales</taxon>
        <taxon>Halomonadaceae</taxon>
        <taxon>Halotalea</taxon>
    </lineage>
</organism>
<dbReference type="EMBL" id="CP015243">
    <property type="protein sequence ID" value="ANF58606.1"/>
    <property type="molecule type" value="Genomic_DNA"/>
</dbReference>
<sequence length="290" mass="32057">MIYQLRHTTRYDYAATVTLCHSEARMLPRALPWQHCEPSEISIVPTPATRVQREDPFGNQLLYFSLEEPHVALEVSVATRLESGPRPAPVDSRLGWRESLALPPLSDPEALAVRMMTLDSAFVRRSQALADYARPSFREGGSALEGVLDLNRRVFEEFTYDPGFTTVATPLDEVLRSRRGVCQDFAHLMIGCLRSLGFAARYVSGYLETMPPPGEPRLIGADASHAWLAVYLPGSGWIELDPTNGSLPSEQHLINAWGRDYADVAPLKGVMSGGGEQRLTVAVDVEPLEP</sequence>